<reference evidence="3" key="1">
    <citation type="submission" date="2021-02" db="EMBL/GenBank/DDBJ databases">
        <authorList>
            <person name="Nowell W R."/>
        </authorList>
    </citation>
    <scope>NUCLEOTIDE SEQUENCE</scope>
</reference>
<organism evidence="3 6">
    <name type="scientific">Didymodactylos carnosus</name>
    <dbReference type="NCBI Taxonomy" id="1234261"/>
    <lineage>
        <taxon>Eukaryota</taxon>
        <taxon>Metazoa</taxon>
        <taxon>Spiralia</taxon>
        <taxon>Gnathifera</taxon>
        <taxon>Rotifera</taxon>
        <taxon>Eurotatoria</taxon>
        <taxon>Bdelloidea</taxon>
        <taxon>Philodinida</taxon>
        <taxon>Philodinidae</taxon>
        <taxon>Didymodactylos</taxon>
    </lineage>
</organism>
<proteinExistence type="predicted"/>
<dbReference type="Proteomes" id="UP000681722">
    <property type="component" value="Unassembled WGS sequence"/>
</dbReference>
<dbReference type="Proteomes" id="UP000682733">
    <property type="component" value="Unassembled WGS sequence"/>
</dbReference>
<evidence type="ECO:0000259" key="1">
    <source>
        <dbReference type="Pfam" id="PF05729"/>
    </source>
</evidence>
<dbReference type="Gene3D" id="3.40.50.300">
    <property type="entry name" value="P-loop containing nucleotide triphosphate hydrolases"/>
    <property type="match status" value="1"/>
</dbReference>
<evidence type="ECO:0000313" key="6">
    <source>
        <dbReference type="Proteomes" id="UP000663829"/>
    </source>
</evidence>
<dbReference type="PANTHER" id="PTHR19871:SF14">
    <property type="entry name" value="DUF4062 DOMAIN-CONTAINING PROTEIN"/>
    <property type="match status" value="1"/>
</dbReference>
<dbReference type="EMBL" id="CAJNOQ010003391">
    <property type="protein sequence ID" value="CAF1010127.1"/>
    <property type="molecule type" value="Genomic_DNA"/>
</dbReference>
<gene>
    <name evidence="3" type="ORF">GPM918_LOCUS14222</name>
    <name evidence="2" type="ORF">OVA965_LOCUS11797</name>
    <name evidence="5" type="ORF">SRO942_LOCUS14222</name>
    <name evidence="4" type="ORF">TMI583_LOCUS11800</name>
</gene>
<keyword evidence="6" id="KW-1185">Reference proteome</keyword>
<sequence length="1005" mass="116955">MLPVRIDEHVFRALEDVLSSDDKALIEDIDEFDSKMKPKFNDTIDDATEPLLAELKTTIQHTLPSENIFTYRVRWCDESSRSIYLIQFKDDFYTAIQRQIDYHMTKTRTKEILYDEVLEHAIQCKTLNERYFPRDYLLAQIKSYVLSNETRPCTIYGESGTGKSSIMAEVAIKSPDWFPDPSSVSIIFRFLGTTPLSSDIRRPLFSIMKQICLIYHLEMPSVDEFSKPEVLKKKLERLLTLIPTSERLILLFDSIDQLQVEDYDCSKWLLTKYPQNIKCILSTIPTISDKKRDPPATYEILNGLKSLLADAPMVQITEFDEQSAMQVFQSWLKRDHRRLTSLQISWLEPKLQPHTVFTGFYETDSEPTPLFLSLIYDITLQWHSYDENPDEDFNGVETTSTAINYLYTQLSKKHNEVFFKRAMAYLQQAGGLSEIELEDMLSADNTVLQAIFVHYLPPLHTFRIPSTLWVRIRNDMQNYLTEKDIDNTPVIYFYHRSFRDYEVLDGEESKSVDLIRCAYFADNTAGYPNLLEQPFEIRSRKLIERNNGISTLLVDRRLTQQSPYIFRNKQQHCTYNMRRINQLCAVIRVTLENKSTHYILANAKYDEENIAYEVSFNTIAVLKDPPGRESVFFNSETDVYYSEGQCDLFFYHFNRPEDSRLEKIGPSPPVHHQPFSRQFFSRKLHDTLIWLSTNSIVVFHSCGNHFIIHGEYRSVDAPSDLSIRNDCHDSICCLHQNASVIDIHSLGHTFFIIDGEKCQLLRIDTQSPFKLQTVTHIKFSIDIQLTFTLAEQSKLFIVSRDYSSLAIWNANSNTLTYQSIPFDRHPRINRILALPSALVYRDSEAQVYLYESEPEMKRILLGRADVFESIGQRLALFDQANRRLIMYDVSRKLRGTIRLRTPLKTLCFTGDGQYLLGISCEKSLLLMYSVNNGKLLQKLFFDNLSPWLQATTDRLVLYRRNELVLLVVAGKGVTLPDSSLRETSPLFENKQWFDCHLKKEWTKAS</sequence>
<dbReference type="InterPro" id="IPR007111">
    <property type="entry name" value="NACHT_NTPase"/>
</dbReference>
<dbReference type="EMBL" id="CAJOBA010004637">
    <property type="protein sequence ID" value="CAF3718873.1"/>
    <property type="molecule type" value="Genomic_DNA"/>
</dbReference>
<feature type="domain" description="NACHT" evidence="1">
    <location>
        <begin position="151"/>
        <end position="333"/>
    </location>
</feature>
<evidence type="ECO:0000313" key="2">
    <source>
        <dbReference type="EMBL" id="CAF0944155.1"/>
    </source>
</evidence>
<evidence type="ECO:0000313" key="4">
    <source>
        <dbReference type="EMBL" id="CAF3718873.1"/>
    </source>
</evidence>
<evidence type="ECO:0000313" key="5">
    <source>
        <dbReference type="EMBL" id="CAF3781392.1"/>
    </source>
</evidence>
<dbReference type="InterPro" id="IPR027417">
    <property type="entry name" value="P-loop_NTPase"/>
</dbReference>
<dbReference type="SUPFAM" id="SSF50969">
    <property type="entry name" value="YVTN repeat-like/Quinoprotein amine dehydrogenase"/>
    <property type="match status" value="1"/>
</dbReference>
<dbReference type="Pfam" id="PF05729">
    <property type="entry name" value="NACHT"/>
    <property type="match status" value="1"/>
</dbReference>
<name>A0A814HHG0_9BILA</name>
<comment type="caution">
    <text evidence="3">The sequence shown here is derived from an EMBL/GenBank/DDBJ whole genome shotgun (WGS) entry which is preliminary data.</text>
</comment>
<dbReference type="Proteomes" id="UP000663829">
    <property type="component" value="Unassembled WGS sequence"/>
</dbReference>
<dbReference type="AlphaFoldDB" id="A0A814HHG0"/>
<dbReference type="PANTHER" id="PTHR19871">
    <property type="entry name" value="BETA TRANSDUCIN-RELATED PROTEIN"/>
    <property type="match status" value="1"/>
</dbReference>
<dbReference type="SUPFAM" id="SSF52540">
    <property type="entry name" value="P-loop containing nucleoside triphosphate hydrolases"/>
    <property type="match status" value="1"/>
</dbReference>
<evidence type="ECO:0000313" key="3">
    <source>
        <dbReference type="EMBL" id="CAF1010127.1"/>
    </source>
</evidence>
<dbReference type="InterPro" id="IPR052752">
    <property type="entry name" value="NACHT-WD_repeat"/>
</dbReference>
<dbReference type="EMBL" id="CAJNOK010004633">
    <property type="protein sequence ID" value="CAF0944155.1"/>
    <property type="molecule type" value="Genomic_DNA"/>
</dbReference>
<dbReference type="InterPro" id="IPR011044">
    <property type="entry name" value="Quino_amine_DH_bsu"/>
</dbReference>
<dbReference type="EMBL" id="CAJOBC010003391">
    <property type="protein sequence ID" value="CAF3781392.1"/>
    <property type="molecule type" value="Genomic_DNA"/>
</dbReference>
<protein>
    <recommendedName>
        <fullName evidence="1">NACHT domain-containing protein</fullName>
    </recommendedName>
</protein>
<dbReference type="OrthoDB" id="2325716at2759"/>
<accession>A0A814HHG0</accession>
<dbReference type="Proteomes" id="UP000677228">
    <property type="component" value="Unassembled WGS sequence"/>
</dbReference>